<protein>
    <recommendedName>
        <fullName evidence="10">Glycoprotein hormone subunit beta domain-containing protein</fullName>
    </recommendedName>
</protein>
<reference evidence="11" key="1">
    <citation type="submission" date="2025-08" db="UniProtKB">
        <authorList>
            <consortium name="Ensembl"/>
        </authorList>
    </citation>
    <scope>IDENTIFICATION</scope>
</reference>
<feature type="region of interest" description="Disordered" evidence="9">
    <location>
        <begin position="104"/>
        <end position="188"/>
    </location>
</feature>
<evidence type="ECO:0000259" key="10">
    <source>
        <dbReference type="Pfam" id="PF00007"/>
    </source>
</evidence>
<comment type="similarity">
    <text evidence="2 8">Belongs to the glycoprotein hormones subunit beta family.</text>
</comment>
<evidence type="ECO:0000313" key="12">
    <source>
        <dbReference type="Proteomes" id="UP000233140"/>
    </source>
</evidence>
<dbReference type="InterPro" id="IPR029034">
    <property type="entry name" value="Cystine-knot_cytokine"/>
</dbReference>
<dbReference type="PANTHER" id="PTHR11515:SF11">
    <property type="entry name" value="LUTROPIN SUBUNIT BETA"/>
    <property type="match status" value="1"/>
</dbReference>
<dbReference type="SUPFAM" id="SSF57501">
    <property type="entry name" value="Cystine-knot cytokines"/>
    <property type="match status" value="1"/>
</dbReference>
<feature type="region of interest" description="Disordered" evidence="9">
    <location>
        <begin position="297"/>
        <end position="331"/>
    </location>
</feature>
<comment type="subunit">
    <text evidence="7">Heterodimer of a common alpha chain and a unique beta chain which confers biological specificity to thyrotropin, lutropin, follitropin and gonadotropin.</text>
</comment>
<dbReference type="KEGG" id="mleu:105539201"/>
<dbReference type="Proteomes" id="UP000233140">
    <property type="component" value="Unassembled WGS sequence"/>
</dbReference>
<evidence type="ECO:0000256" key="7">
    <source>
        <dbReference type="ARBA" id="ARBA00038688"/>
    </source>
</evidence>
<evidence type="ECO:0000256" key="9">
    <source>
        <dbReference type="SAM" id="MobiDB-lite"/>
    </source>
</evidence>
<dbReference type="GeneID" id="105539201"/>
<dbReference type="GeneTree" id="ENSGT00940000163162"/>
<dbReference type="AlphaFoldDB" id="A0A2K5ZLY9"/>
<dbReference type="PANTHER" id="PTHR11515">
    <property type="entry name" value="GLYCOPROTEIN HORMONE BETA CHAIN"/>
    <property type="match status" value="1"/>
</dbReference>
<reference evidence="11" key="2">
    <citation type="submission" date="2025-09" db="UniProtKB">
        <authorList>
            <consortium name="Ensembl"/>
        </authorList>
    </citation>
    <scope>IDENTIFICATION</scope>
</reference>
<evidence type="ECO:0000256" key="5">
    <source>
        <dbReference type="ARBA" id="ARBA00023157"/>
    </source>
</evidence>
<dbReference type="InterPro" id="IPR006208">
    <property type="entry name" value="Glyco_hormone_CN"/>
</dbReference>
<dbReference type="Ensembl" id="ENSMLET00000052373.1">
    <property type="protein sequence ID" value="ENSMLEP00000028819.1"/>
    <property type="gene ID" value="ENSMLEG00000038621.1"/>
</dbReference>
<proteinExistence type="inferred from homology"/>
<evidence type="ECO:0000256" key="2">
    <source>
        <dbReference type="ARBA" id="ARBA00006552"/>
    </source>
</evidence>
<name>A0A2K5ZLY9_MANLE</name>
<dbReference type="GO" id="GO:0005615">
    <property type="term" value="C:extracellular space"/>
    <property type="evidence" value="ECO:0007669"/>
    <property type="project" value="TreeGrafter"/>
</dbReference>
<evidence type="ECO:0000256" key="6">
    <source>
        <dbReference type="ARBA" id="ARBA00023180"/>
    </source>
</evidence>
<dbReference type="GO" id="GO:0007186">
    <property type="term" value="P:G protein-coupled receptor signaling pathway"/>
    <property type="evidence" value="ECO:0007669"/>
    <property type="project" value="TreeGrafter"/>
</dbReference>
<dbReference type="STRING" id="9568.ENSMLEP00000028819"/>
<dbReference type="RefSeq" id="XP_011834784.1">
    <property type="nucleotide sequence ID" value="XM_011979394.1"/>
</dbReference>
<evidence type="ECO:0000256" key="8">
    <source>
        <dbReference type="RuleBase" id="RU004069"/>
    </source>
</evidence>
<dbReference type="Gene3D" id="2.10.90.10">
    <property type="entry name" value="Cystine-knot cytokines"/>
    <property type="match status" value="1"/>
</dbReference>
<evidence type="ECO:0000256" key="1">
    <source>
        <dbReference type="ARBA" id="ARBA00004613"/>
    </source>
</evidence>
<feature type="region of interest" description="Disordered" evidence="9">
    <location>
        <begin position="69"/>
        <end position="88"/>
    </location>
</feature>
<dbReference type="Pfam" id="PF00007">
    <property type="entry name" value="Cys_knot"/>
    <property type="match status" value="1"/>
</dbReference>
<accession>A0A2K5ZLY9</accession>
<keyword evidence="12" id="KW-1185">Reference proteome</keyword>
<dbReference type="GO" id="GO:0005179">
    <property type="term" value="F:hormone activity"/>
    <property type="evidence" value="ECO:0007669"/>
    <property type="project" value="UniProtKB-KW"/>
</dbReference>
<dbReference type="CDD" id="cd00069">
    <property type="entry name" value="GHB_like"/>
    <property type="match status" value="1"/>
</dbReference>
<evidence type="ECO:0000256" key="4">
    <source>
        <dbReference type="ARBA" id="ARBA00022702"/>
    </source>
</evidence>
<dbReference type="InterPro" id="IPR001545">
    <property type="entry name" value="Gonadotropin_bsu"/>
</dbReference>
<feature type="domain" description="Glycoprotein hormone subunit beta" evidence="10">
    <location>
        <begin position="193"/>
        <end position="296"/>
    </location>
</feature>
<sequence>MPGSWPNWHRTSTCVAHRIIPPVPFPPPTVQSRVADPLPPAAKQDSRIWAFDEVLSRWETTSGSAYVPKTHGGPCDQPRAQNLQTPRGLYRGCGLPLTTKYQRSERRAQYTGSPDQDACAPEYVGPQPLTSRRPPPVPKAYSPQNSRSASLKPALVGVGRASPTPTRPLDRGGAELGTSKDVDAPASREPLRPLCRPINATLAAEKEACPVCITVNTTICAGYCPTMMRVLQAVLPPLPQVVCTYREVRFESIRLPGCPPGVDPVVSVPVALSCRCGLCRRSTSDCGGPKDHPLTCDDPHLQASSSSKDPPPSPPSPSRLPEPADTPFLPQ</sequence>
<feature type="compositionally biased region" description="Pro residues" evidence="9">
    <location>
        <begin position="309"/>
        <end position="320"/>
    </location>
</feature>
<comment type="subcellular location">
    <subcellularLocation>
        <location evidence="1 8">Secreted</location>
    </subcellularLocation>
</comment>
<dbReference type="PROSITE" id="PS00261">
    <property type="entry name" value="GLYCO_HORMONE_BETA_1"/>
    <property type="match status" value="1"/>
</dbReference>
<organism evidence="11 12">
    <name type="scientific">Mandrillus leucophaeus</name>
    <name type="common">Drill</name>
    <name type="synonym">Papio leucophaeus</name>
    <dbReference type="NCBI Taxonomy" id="9568"/>
    <lineage>
        <taxon>Eukaryota</taxon>
        <taxon>Metazoa</taxon>
        <taxon>Chordata</taxon>
        <taxon>Craniata</taxon>
        <taxon>Vertebrata</taxon>
        <taxon>Euteleostomi</taxon>
        <taxon>Mammalia</taxon>
        <taxon>Eutheria</taxon>
        <taxon>Euarchontoglires</taxon>
        <taxon>Primates</taxon>
        <taxon>Haplorrhini</taxon>
        <taxon>Catarrhini</taxon>
        <taxon>Cercopithecidae</taxon>
        <taxon>Cercopithecinae</taxon>
        <taxon>Mandrillus</taxon>
    </lineage>
</organism>
<dbReference type="GO" id="GO:0005737">
    <property type="term" value="C:cytoplasm"/>
    <property type="evidence" value="ECO:0007669"/>
    <property type="project" value="TreeGrafter"/>
</dbReference>
<keyword evidence="6" id="KW-0325">Glycoprotein</keyword>
<keyword evidence="3" id="KW-0964">Secreted</keyword>
<keyword evidence="5" id="KW-1015">Disulfide bond</keyword>
<dbReference type="SMART" id="SM00068">
    <property type="entry name" value="GHB"/>
    <property type="match status" value="1"/>
</dbReference>
<dbReference type="InterPro" id="IPR018245">
    <property type="entry name" value="Gonadotropin_bsu_CS"/>
</dbReference>
<evidence type="ECO:0000313" key="11">
    <source>
        <dbReference type="Ensembl" id="ENSMLEP00000028819.1"/>
    </source>
</evidence>
<evidence type="ECO:0000256" key="3">
    <source>
        <dbReference type="ARBA" id="ARBA00022525"/>
    </source>
</evidence>
<keyword evidence="4 8" id="KW-0372">Hormone</keyword>
<dbReference type="FunFam" id="2.10.90.10:FF:000007">
    <property type="entry name" value="Luteinizing hormone beta subunit"/>
    <property type="match status" value="1"/>
</dbReference>
<dbReference type="PROSITE" id="PS00689">
    <property type="entry name" value="GLYCO_HORMONE_BETA_2"/>
    <property type="match status" value="1"/>
</dbReference>
<feature type="compositionally biased region" description="Basic and acidic residues" evidence="9">
    <location>
        <begin position="168"/>
        <end position="183"/>
    </location>
</feature>